<dbReference type="AlphaFoldDB" id="A0A2U1SMH0"/>
<keyword evidence="1" id="KW-0812">Transmembrane</keyword>
<keyword evidence="1" id="KW-1133">Transmembrane helix</keyword>
<dbReference type="RefSeq" id="WP_108918328.1">
    <property type="nucleotide sequence ID" value="NZ_BGJY01000010.1"/>
</dbReference>
<feature type="transmembrane region" description="Helical" evidence="1">
    <location>
        <begin position="69"/>
        <end position="93"/>
    </location>
</feature>
<protein>
    <recommendedName>
        <fullName evidence="6">DNA methyltransferase</fullName>
    </recommendedName>
</protein>
<evidence type="ECO:0008006" key="6">
    <source>
        <dbReference type="Google" id="ProtNLM"/>
    </source>
</evidence>
<gene>
    <name evidence="2" type="ORF">C5689_16385</name>
    <name evidence="3" type="ORF">FM996_11295</name>
</gene>
<dbReference type="OrthoDB" id="8456187at2"/>
<accession>A0A2U1SMH0</accession>
<evidence type="ECO:0000313" key="4">
    <source>
        <dbReference type="Proteomes" id="UP000245137"/>
    </source>
</evidence>
<organism evidence="2 4">
    <name type="scientific">Methylosinus sporium</name>
    <dbReference type="NCBI Taxonomy" id="428"/>
    <lineage>
        <taxon>Bacteria</taxon>
        <taxon>Pseudomonadati</taxon>
        <taxon>Pseudomonadota</taxon>
        <taxon>Alphaproteobacteria</taxon>
        <taxon>Hyphomicrobiales</taxon>
        <taxon>Methylocystaceae</taxon>
        <taxon>Methylosinus</taxon>
    </lineage>
</organism>
<name>A0A2U1SMH0_METSR</name>
<dbReference type="Proteomes" id="UP000316781">
    <property type="component" value="Unassembled WGS sequence"/>
</dbReference>
<proteinExistence type="predicted"/>
<reference evidence="2 4" key="1">
    <citation type="journal article" date="2018" name="Appl. Microbiol. Biotechnol.">
        <title>Co-cultivation of the strictly anaerobic methanogen Methanosarcina barkeri with aerobic methanotrophs in an oxygen-limited membrane bioreactor.</title>
        <authorList>
            <person name="In 't Zandt M.H."/>
            <person name="van den Bosch T.J.M."/>
            <person name="Rijkers R."/>
            <person name="van Kessel M.A.H.J."/>
            <person name="Jetten M.S.M."/>
            <person name="Welte C.U."/>
        </authorList>
    </citation>
    <scope>NUCLEOTIDE SEQUENCE [LARGE SCALE GENOMIC DNA]</scope>
    <source>
        <strain evidence="2 4">DSM 17706</strain>
    </source>
</reference>
<dbReference type="Proteomes" id="UP000245137">
    <property type="component" value="Unassembled WGS sequence"/>
</dbReference>
<evidence type="ECO:0000313" key="2">
    <source>
        <dbReference type="EMBL" id="PWB92811.1"/>
    </source>
</evidence>
<reference evidence="2" key="2">
    <citation type="submission" date="2018-02" db="EMBL/GenBank/DDBJ databases">
        <authorList>
            <person name="Cohen D.B."/>
            <person name="Kent A.D."/>
        </authorList>
    </citation>
    <scope>NUCLEOTIDE SEQUENCE</scope>
    <source>
        <strain evidence="2">DSM 17706</strain>
    </source>
</reference>
<sequence>MSETLINLIIQLFAGAAGGSGVAKANKNFDLGPIANAIVGALGGAGGGSILTSLVPALAGAAGNGGFDIAVFAGQLVGGGVSGAIVTAIVGLIRNALVQKQRA</sequence>
<feature type="transmembrane region" description="Helical" evidence="1">
    <location>
        <begin position="6"/>
        <end position="25"/>
    </location>
</feature>
<dbReference type="EMBL" id="PUIV01000036">
    <property type="protein sequence ID" value="PWB92811.1"/>
    <property type="molecule type" value="Genomic_DNA"/>
</dbReference>
<dbReference type="EMBL" id="VJMF01000043">
    <property type="protein sequence ID" value="TRL33063.1"/>
    <property type="molecule type" value="Genomic_DNA"/>
</dbReference>
<reference evidence="3 5" key="3">
    <citation type="submission" date="2019-07" db="EMBL/GenBank/DDBJ databases">
        <title>Ln-dependent methylotrophs.</title>
        <authorList>
            <person name="Tani A."/>
        </authorList>
    </citation>
    <scope>NUCLEOTIDE SEQUENCE [LARGE SCALE GENOMIC DNA]</scope>
    <source>
        <strain evidence="3 5">SM89A</strain>
    </source>
</reference>
<keyword evidence="1" id="KW-0472">Membrane</keyword>
<keyword evidence="4" id="KW-1185">Reference proteome</keyword>
<comment type="caution">
    <text evidence="2">The sequence shown here is derived from an EMBL/GenBank/DDBJ whole genome shotgun (WGS) entry which is preliminary data.</text>
</comment>
<evidence type="ECO:0000256" key="1">
    <source>
        <dbReference type="SAM" id="Phobius"/>
    </source>
</evidence>
<evidence type="ECO:0000313" key="5">
    <source>
        <dbReference type="Proteomes" id="UP000316781"/>
    </source>
</evidence>
<evidence type="ECO:0000313" key="3">
    <source>
        <dbReference type="EMBL" id="TRL33063.1"/>
    </source>
</evidence>
<feature type="transmembrane region" description="Helical" evidence="1">
    <location>
        <begin position="37"/>
        <end position="63"/>
    </location>
</feature>